<dbReference type="PANTHER" id="PTHR15680:SF9">
    <property type="entry name" value="LARGE RIBOSOMAL SUBUNIT PROTEIN BL19M"/>
    <property type="match status" value="1"/>
</dbReference>
<keyword evidence="5" id="KW-1185">Reference proteome</keyword>
<dbReference type="SUPFAM" id="SSF50104">
    <property type="entry name" value="Translation proteins SH3-like domain"/>
    <property type="match status" value="1"/>
</dbReference>
<organism evidence="4 5">
    <name type="scientific">Acaulospora morrowiae</name>
    <dbReference type="NCBI Taxonomy" id="94023"/>
    <lineage>
        <taxon>Eukaryota</taxon>
        <taxon>Fungi</taxon>
        <taxon>Fungi incertae sedis</taxon>
        <taxon>Mucoromycota</taxon>
        <taxon>Glomeromycotina</taxon>
        <taxon>Glomeromycetes</taxon>
        <taxon>Diversisporales</taxon>
        <taxon>Acaulosporaceae</taxon>
        <taxon>Acaulospora</taxon>
    </lineage>
</organism>
<dbReference type="Proteomes" id="UP000789342">
    <property type="component" value="Unassembled WGS sequence"/>
</dbReference>
<dbReference type="AlphaFoldDB" id="A0A9N8UZH7"/>
<evidence type="ECO:0000313" key="4">
    <source>
        <dbReference type="EMBL" id="CAG8437580.1"/>
    </source>
</evidence>
<gene>
    <name evidence="4" type="ORF">AMORRO_LOCUS25</name>
</gene>
<accession>A0A9N8UZH7</accession>
<keyword evidence="2" id="KW-0689">Ribosomal protein</keyword>
<comment type="caution">
    <text evidence="4">The sequence shown here is derived from an EMBL/GenBank/DDBJ whole genome shotgun (WGS) entry which is preliminary data.</text>
</comment>
<dbReference type="GO" id="GO:0005762">
    <property type="term" value="C:mitochondrial large ribosomal subunit"/>
    <property type="evidence" value="ECO:0007669"/>
    <property type="project" value="TreeGrafter"/>
</dbReference>
<dbReference type="InterPro" id="IPR001857">
    <property type="entry name" value="Ribosomal_bL19"/>
</dbReference>
<dbReference type="GO" id="GO:0006412">
    <property type="term" value="P:translation"/>
    <property type="evidence" value="ECO:0007669"/>
    <property type="project" value="InterPro"/>
</dbReference>
<evidence type="ECO:0000313" key="5">
    <source>
        <dbReference type="Proteomes" id="UP000789342"/>
    </source>
</evidence>
<evidence type="ECO:0000256" key="1">
    <source>
        <dbReference type="ARBA" id="ARBA00005781"/>
    </source>
</evidence>
<evidence type="ECO:0000256" key="2">
    <source>
        <dbReference type="ARBA" id="ARBA00022980"/>
    </source>
</evidence>
<dbReference type="OrthoDB" id="432645at2759"/>
<proteinExistence type="inferred from homology"/>
<protein>
    <submittedName>
        <fullName evidence="4">1717_t:CDS:1</fullName>
    </submittedName>
</protein>
<keyword evidence="3" id="KW-0687">Ribonucleoprotein</keyword>
<dbReference type="InterPro" id="IPR038657">
    <property type="entry name" value="Ribosomal_bL19_sf"/>
</dbReference>
<sequence>MSRCNLPNRVCNRNSSAVGRSRTLQTTICHARSADPISIHLDASSKFSQMLNAPKIDDNKLSFSDTENVPAMAKYAPPSSIIVPEKQFPRPSLSGKNLMRLLTEEEIRRRPPEREILFRKNKDGVRVGDVLLVESFTHQGSESTTSFAGICISIRRQGVDTNFTLRNIISKVGVEIRYSLFSPMIKDIKILQKGEGFRRAKLFYLRNQPEKAFQSGGLLKKELNKKAETQTGKK</sequence>
<dbReference type="PANTHER" id="PTHR15680">
    <property type="entry name" value="RIBOSOMAL PROTEIN L19"/>
    <property type="match status" value="1"/>
</dbReference>
<name>A0A9N8UZH7_9GLOM</name>
<reference evidence="4" key="1">
    <citation type="submission" date="2021-06" db="EMBL/GenBank/DDBJ databases">
        <authorList>
            <person name="Kallberg Y."/>
            <person name="Tangrot J."/>
            <person name="Rosling A."/>
        </authorList>
    </citation>
    <scope>NUCLEOTIDE SEQUENCE</scope>
    <source>
        <strain evidence="4">CL551</strain>
    </source>
</reference>
<dbReference type="PRINTS" id="PR00061">
    <property type="entry name" value="RIBOSOMALL19"/>
</dbReference>
<dbReference type="InterPro" id="IPR008991">
    <property type="entry name" value="Translation_prot_SH3-like_sf"/>
</dbReference>
<comment type="similarity">
    <text evidence="1">Belongs to the bacterial ribosomal protein bL19 family.</text>
</comment>
<evidence type="ECO:0000256" key="3">
    <source>
        <dbReference type="ARBA" id="ARBA00023274"/>
    </source>
</evidence>
<dbReference type="Gene3D" id="2.30.30.790">
    <property type="match status" value="1"/>
</dbReference>
<dbReference type="EMBL" id="CAJVPV010000006">
    <property type="protein sequence ID" value="CAG8437580.1"/>
    <property type="molecule type" value="Genomic_DNA"/>
</dbReference>
<dbReference type="GO" id="GO:0003735">
    <property type="term" value="F:structural constituent of ribosome"/>
    <property type="evidence" value="ECO:0007669"/>
    <property type="project" value="InterPro"/>
</dbReference>
<dbReference type="Pfam" id="PF01245">
    <property type="entry name" value="Ribosomal_L19"/>
    <property type="match status" value="1"/>
</dbReference>